<keyword evidence="4" id="KW-0812">Transmembrane</keyword>
<keyword evidence="9" id="KW-0325">Glycoprotein</keyword>
<comment type="caution">
    <text evidence="12">The sequence shown here is derived from an EMBL/GenBank/DDBJ whole genome shotgun (WGS) entry which is preliminary data.</text>
</comment>
<evidence type="ECO:0000313" key="12">
    <source>
        <dbReference type="EMBL" id="KII69560.1"/>
    </source>
</evidence>
<evidence type="ECO:0000256" key="7">
    <source>
        <dbReference type="ARBA" id="ARBA00022989"/>
    </source>
</evidence>
<evidence type="ECO:0000256" key="10">
    <source>
        <dbReference type="SAM" id="MobiDB-lite"/>
    </source>
</evidence>
<evidence type="ECO:0000256" key="9">
    <source>
        <dbReference type="ARBA" id="ARBA00023180"/>
    </source>
</evidence>
<comment type="subcellular location">
    <subcellularLocation>
        <location evidence="1">Membrane</location>
        <topology evidence="1">Single-pass type I membrane protein</topology>
    </subcellularLocation>
</comment>
<dbReference type="PANTHER" id="PTHR21092:SF0">
    <property type="entry name" value="NICASTRIN"/>
    <property type="match status" value="1"/>
</dbReference>
<evidence type="ECO:0000313" key="13">
    <source>
        <dbReference type="Proteomes" id="UP000031668"/>
    </source>
</evidence>
<protein>
    <recommendedName>
        <fullName evidence="3">Nicastrin</fullName>
    </recommendedName>
</protein>
<dbReference type="InterPro" id="IPR008710">
    <property type="entry name" value="Nicastrin"/>
</dbReference>
<evidence type="ECO:0000256" key="6">
    <source>
        <dbReference type="ARBA" id="ARBA00022976"/>
    </source>
</evidence>
<dbReference type="GO" id="GO:0007219">
    <property type="term" value="P:Notch signaling pathway"/>
    <property type="evidence" value="ECO:0007669"/>
    <property type="project" value="UniProtKB-KW"/>
</dbReference>
<dbReference type="GO" id="GO:0005886">
    <property type="term" value="C:plasma membrane"/>
    <property type="evidence" value="ECO:0007669"/>
    <property type="project" value="TreeGrafter"/>
</dbReference>
<dbReference type="EMBL" id="JWZT01002365">
    <property type="protein sequence ID" value="KII69560.1"/>
    <property type="molecule type" value="Genomic_DNA"/>
</dbReference>
<feature type="domain" description="Nicastrin small lobe" evidence="11">
    <location>
        <begin position="5"/>
        <end position="81"/>
    </location>
</feature>
<dbReference type="Proteomes" id="UP000031668">
    <property type="component" value="Unassembled WGS sequence"/>
</dbReference>
<dbReference type="OrthoDB" id="755951at2759"/>
<keyword evidence="6" id="KW-0914">Notch signaling pathway</keyword>
<evidence type="ECO:0000259" key="11">
    <source>
        <dbReference type="Pfam" id="PF18266"/>
    </source>
</evidence>
<dbReference type="SUPFAM" id="SSF53187">
    <property type="entry name" value="Zn-dependent exopeptidases"/>
    <property type="match status" value="1"/>
</dbReference>
<evidence type="ECO:0000256" key="2">
    <source>
        <dbReference type="ARBA" id="ARBA00007717"/>
    </source>
</evidence>
<proteinExistence type="inferred from homology"/>
<evidence type="ECO:0000256" key="1">
    <source>
        <dbReference type="ARBA" id="ARBA00004479"/>
    </source>
</evidence>
<comment type="similarity">
    <text evidence="2">Belongs to the nicastrin family.</text>
</comment>
<dbReference type="AlphaFoldDB" id="A0A0C2MZL2"/>
<dbReference type="Gene3D" id="3.40.630.10">
    <property type="entry name" value="Zn peptidases"/>
    <property type="match status" value="1"/>
</dbReference>
<evidence type="ECO:0000256" key="8">
    <source>
        <dbReference type="ARBA" id="ARBA00023136"/>
    </source>
</evidence>
<sequence>MSDSRPADQSFESQIPKGQDGNNKDNAWNPLGQNLMLKLHPYPIVLIRNKTEIDLIKNCYNERNLKNQYPKCGIKISLFMNSYSMNTEQCIRKNDIHPFFGDSAFCVAFKAKSFYSLLATENPSSSPKYIVISTKLDIRCLFRDYCTGAQSELFSITIQLSLIKLLSEDKINGSQFHILFIGFDGESWDNIGSSTFAYDLVHKEFTPIKDLAPENIEYWIELGSLGHPDSDFWIHTDPKLYNGEDKEKTDKIADLIITEFGKNNLKIQKAYNESNPTFPPCSLREIYRHGLKIPGILISDFNKNYKNK</sequence>
<keyword evidence="13" id="KW-1185">Reference proteome</keyword>
<dbReference type="GO" id="GO:0016485">
    <property type="term" value="P:protein processing"/>
    <property type="evidence" value="ECO:0007669"/>
    <property type="project" value="InterPro"/>
</dbReference>
<keyword evidence="7" id="KW-1133">Transmembrane helix</keyword>
<dbReference type="InterPro" id="IPR041084">
    <property type="entry name" value="Ncstrn_small"/>
</dbReference>
<feature type="region of interest" description="Disordered" evidence="10">
    <location>
        <begin position="1"/>
        <end position="26"/>
    </location>
</feature>
<gene>
    <name evidence="12" type="ORF">RF11_00392</name>
</gene>
<dbReference type="Pfam" id="PF18266">
    <property type="entry name" value="Ncstrn_small"/>
    <property type="match status" value="1"/>
</dbReference>
<accession>A0A0C2MZL2</accession>
<keyword evidence="5" id="KW-0732">Signal</keyword>
<dbReference type="Pfam" id="PF05450">
    <property type="entry name" value="Nicastrin"/>
    <property type="match status" value="1"/>
</dbReference>
<evidence type="ECO:0000256" key="5">
    <source>
        <dbReference type="ARBA" id="ARBA00022729"/>
    </source>
</evidence>
<dbReference type="PANTHER" id="PTHR21092">
    <property type="entry name" value="NICASTRIN"/>
    <property type="match status" value="1"/>
</dbReference>
<reference evidence="12 13" key="1">
    <citation type="journal article" date="2014" name="Genome Biol. Evol.">
        <title>The genome of the myxosporean Thelohanellus kitauei shows adaptations to nutrient acquisition within its fish host.</title>
        <authorList>
            <person name="Yang Y."/>
            <person name="Xiong J."/>
            <person name="Zhou Z."/>
            <person name="Huo F."/>
            <person name="Miao W."/>
            <person name="Ran C."/>
            <person name="Liu Y."/>
            <person name="Zhang J."/>
            <person name="Feng J."/>
            <person name="Wang M."/>
            <person name="Wang M."/>
            <person name="Wang L."/>
            <person name="Yao B."/>
        </authorList>
    </citation>
    <scope>NUCLEOTIDE SEQUENCE [LARGE SCALE GENOMIC DNA]</scope>
    <source>
        <strain evidence="12">Wuqing</strain>
    </source>
</reference>
<organism evidence="12 13">
    <name type="scientific">Thelohanellus kitauei</name>
    <name type="common">Myxosporean</name>
    <dbReference type="NCBI Taxonomy" id="669202"/>
    <lineage>
        <taxon>Eukaryota</taxon>
        <taxon>Metazoa</taxon>
        <taxon>Cnidaria</taxon>
        <taxon>Myxozoa</taxon>
        <taxon>Myxosporea</taxon>
        <taxon>Bivalvulida</taxon>
        <taxon>Platysporina</taxon>
        <taxon>Myxobolidae</taxon>
        <taxon>Thelohanellus</taxon>
    </lineage>
</organism>
<evidence type="ECO:0000256" key="4">
    <source>
        <dbReference type="ARBA" id="ARBA00022692"/>
    </source>
</evidence>
<evidence type="ECO:0000256" key="3">
    <source>
        <dbReference type="ARBA" id="ARBA00015303"/>
    </source>
</evidence>
<name>A0A0C2MZL2_THEKT</name>
<dbReference type="GO" id="GO:0007220">
    <property type="term" value="P:Notch receptor processing"/>
    <property type="evidence" value="ECO:0007669"/>
    <property type="project" value="TreeGrafter"/>
</dbReference>
<keyword evidence="8" id="KW-0472">Membrane</keyword>
<dbReference type="OMA" id="CNHIRER"/>